<protein>
    <submittedName>
        <fullName evidence="1">Uncharacterized protein</fullName>
    </submittedName>
</protein>
<dbReference type="RefSeq" id="WP_165792146.1">
    <property type="nucleotide sequence ID" value="NZ_BFAV01000141.1"/>
</dbReference>
<evidence type="ECO:0000313" key="2">
    <source>
        <dbReference type="Proteomes" id="UP000239549"/>
    </source>
</evidence>
<organism evidence="1 2">
    <name type="scientific">Desulfocucumis palustris</name>
    <dbReference type="NCBI Taxonomy" id="1898651"/>
    <lineage>
        <taxon>Bacteria</taxon>
        <taxon>Bacillati</taxon>
        <taxon>Bacillota</taxon>
        <taxon>Clostridia</taxon>
        <taxon>Eubacteriales</taxon>
        <taxon>Desulfocucumaceae</taxon>
        <taxon>Desulfocucumis</taxon>
    </lineage>
</organism>
<sequence>MKPVDIIEDLLGSIVNLVSKMFQISFEPVKVVKIPELDKPEVRKTVY</sequence>
<dbReference type="Proteomes" id="UP000239549">
    <property type="component" value="Unassembled WGS sequence"/>
</dbReference>
<reference evidence="2" key="1">
    <citation type="submission" date="2018-02" db="EMBL/GenBank/DDBJ databases">
        <title>Genome sequence of Desulfocucumis palustris strain NAW-5.</title>
        <authorList>
            <person name="Watanabe M."/>
            <person name="Kojima H."/>
            <person name="Fukui M."/>
        </authorList>
    </citation>
    <scope>NUCLEOTIDE SEQUENCE [LARGE SCALE GENOMIC DNA]</scope>
    <source>
        <strain evidence="2">NAW-5</strain>
    </source>
</reference>
<dbReference type="AlphaFoldDB" id="A0A2L2XES2"/>
<proteinExistence type="predicted"/>
<name>A0A2L2XES2_9FIRM</name>
<evidence type="ECO:0000313" key="1">
    <source>
        <dbReference type="EMBL" id="GBF34514.1"/>
    </source>
</evidence>
<keyword evidence="2" id="KW-1185">Reference proteome</keyword>
<gene>
    <name evidence="1" type="ORF">DCCM_3632</name>
</gene>
<accession>A0A2L2XES2</accession>
<comment type="caution">
    <text evidence="1">The sequence shown here is derived from an EMBL/GenBank/DDBJ whole genome shotgun (WGS) entry which is preliminary data.</text>
</comment>
<dbReference type="EMBL" id="BFAV01000141">
    <property type="protein sequence ID" value="GBF34514.1"/>
    <property type="molecule type" value="Genomic_DNA"/>
</dbReference>